<dbReference type="PANTHER" id="PTHR10948:SF23">
    <property type="entry name" value="TRANSPOSASE INSI FOR INSERTION SEQUENCE ELEMENT IS30A-RELATED"/>
    <property type="match status" value="1"/>
</dbReference>
<proteinExistence type="predicted"/>
<dbReference type="PANTHER" id="PTHR10948">
    <property type="entry name" value="TRANSPOSASE"/>
    <property type="match status" value="1"/>
</dbReference>
<reference evidence="2 3" key="1">
    <citation type="submission" date="2019-07" db="EMBL/GenBank/DDBJ databases">
        <title>Whole genome shotgun sequence of Staphylococcus kloosii NBRC 109624.</title>
        <authorList>
            <person name="Hosoyama A."/>
            <person name="Uohara A."/>
            <person name="Ohji S."/>
            <person name="Ichikawa N."/>
        </authorList>
    </citation>
    <scope>NUCLEOTIDE SEQUENCE [LARGE SCALE GENOMIC DNA]</scope>
    <source>
        <strain evidence="2 3">NBRC 109624</strain>
    </source>
</reference>
<evidence type="ECO:0000313" key="2">
    <source>
        <dbReference type="EMBL" id="GEP81305.1"/>
    </source>
</evidence>
<name>A0ABQ0XIW2_9STAP</name>
<dbReference type="InterPro" id="IPR051917">
    <property type="entry name" value="Transposase-Integrase"/>
</dbReference>
<organism evidence="2 3">
    <name type="scientific">Staphylococcus kloosii</name>
    <dbReference type="NCBI Taxonomy" id="29384"/>
    <lineage>
        <taxon>Bacteria</taxon>
        <taxon>Bacillati</taxon>
        <taxon>Bacillota</taxon>
        <taxon>Bacilli</taxon>
        <taxon>Bacillales</taxon>
        <taxon>Staphylococcaceae</taxon>
        <taxon>Staphylococcus</taxon>
    </lineage>
</organism>
<dbReference type="Proteomes" id="UP000321040">
    <property type="component" value="Unassembled WGS sequence"/>
</dbReference>
<protein>
    <recommendedName>
        <fullName evidence="1">Integrase catalytic domain-containing protein</fullName>
    </recommendedName>
</protein>
<dbReference type="Gene3D" id="3.30.420.10">
    <property type="entry name" value="Ribonuclease H-like superfamily/Ribonuclease H"/>
    <property type="match status" value="1"/>
</dbReference>
<evidence type="ECO:0000259" key="1">
    <source>
        <dbReference type="PROSITE" id="PS50994"/>
    </source>
</evidence>
<evidence type="ECO:0000313" key="3">
    <source>
        <dbReference type="Proteomes" id="UP000321040"/>
    </source>
</evidence>
<dbReference type="EMBL" id="BKAQ01000003">
    <property type="protein sequence ID" value="GEP81305.1"/>
    <property type="molecule type" value="Genomic_DNA"/>
</dbReference>
<dbReference type="InterPro" id="IPR012337">
    <property type="entry name" value="RNaseH-like_sf"/>
</dbReference>
<dbReference type="NCBIfam" id="NF033563">
    <property type="entry name" value="transpos_IS30"/>
    <property type="match status" value="1"/>
</dbReference>
<dbReference type="InterPro" id="IPR036397">
    <property type="entry name" value="RNaseH_sf"/>
</dbReference>
<keyword evidence="3" id="KW-1185">Reference proteome</keyword>
<dbReference type="SUPFAM" id="SSF53098">
    <property type="entry name" value="Ribonuclease H-like"/>
    <property type="match status" value="1"/>
</dbReference>
<dbReference type="InterPro" id="IPR053392">
    <property type="entry name" value="Transposase_IS30-like"/>
</dbReference>
<dbReference type="InterPro" id="IPR001584">
    <property type="entry name" value="Integrase_cat-core"/>
</dbReference>
<dbReference type="PROSITE" id="PS50994">
    <property type="entry name" value="INTEGRASE"/>
    <property type="match status" value="1"/>
</dbReference>
<gene>
    <name evidence="2" type="ORF">SKL01_04830</name>
</gene>
<accession>A0ABQ0XIW2</accession>
<sequence length="275" mass="31886">MTSDLMNTIIKYLKLNWSPELLVGRLLQNNVCFKTIYRWISSNSFSLNLFPYLRQKGKRQNPKETRSCFNVGKLISQRSKSIKASNFFVIGKLILLFQAKEKAKVVLLLSKKENLVTTFVSSYPQSMECAIKQLISSLPNNAVKTISVDRGKEFCCYKNIESQFDFDIYFAEPYSACQQGTNENSNGLLREFFPKKINLATVTQVELDYALNSINHRPRKCLNWKSSYEILTYEKVIILMQCKLNFNISLTSLILKQYNFKFIKVCDTILTYTKI</sequence>
<comment type="caution">
    <text evidence="2">The sequence shown here is derived from an EMBL/GenBank/DDBJ whole genome shotgun (WGS) entry which is preliminary data.</text>
</comment>
<feature type="domain" description="Integrase catalytic" evidence="1">
    <location>
        <begin position="58"/>
        <end position="235"/>
    </location>
</feature>